<feature type="domain" description="Chorismate-utilising enzyme C-terminal" evidence="1">
    <location>
        <begin position="163"/>
        <end position="419"/>
    </location>
</feature>
<dbReference type="Gene3D" id="3.60.120.10">
    <property type="entry name" value="Anthranilate synthase"/>
    <property type="match status" value="1"/>
</dbReference>
<dbReference type="InterPro" id="IPR006805">
    <property type="entry name" value="Anth_synth_I_N"/>
</dbReference>
<name>A0A2V4BWH6_9FLAO</name>
<dbReference type="Pfam" id="PF04715">
    <property type="entry name" value="Anth_synt_I_N"/>
    <property type="match status" value="1"/>
</dbReference>
<keyword evidence="4" id="KW-1185">Reference proteome</keyword>
<comment type="caution">
    <text evidence="3">The sequence shown here is derived from an EMBL/GenBank/DDBJ whole genome shotgun (WGS) entry which is preliminary data.</text>
</comment>
<dbReference type="PANTHER" id="PTHR11236:SF9">
    <property type="entry name" value="ANTHRANILATE SYNTHASE COMPONENT 1"/>
    <property type="match status" value="1"/>
</dbReference>
<accession>A0A2V4BWH6</accession>
<protein>
    <submittedName>
        <fullName evidence="3">Aminodeoxychorismate synthase component I</fullName>
    </submittedName>
</protein>
<dbReference type="InterPro" id="IPR005801">
    <property type="entry name" value="ADC_synthase"/>
</dbReference>
<dbReference type="EMBL" id="QJHL01000006">
    <property type="protein sequence ID" value="PXY43361.1"/>
    <property type="molecule type" value="Genomic_DNA"/>
</dbReference>
<evidence type="ECO:0000259" key="2">
    <source>
        <dbReference type="Pfam" id="PF04715"/>
    </source>
</evidence>
<dbReference type="GO" id="GO:0000162">
    <property type="term" value="P:L-tryptophan biosynthetic process"/>
    <property type="evidence" value="ECO:0007669"/>
    <property type="project" value="TreeGrafter"/>
</dbReference>
<dbReference type="SUPFAM" id="SSF56322">
    <property type="entry name" value="ADC synthase"/>
    <property type="match status" value="1"/>
</dbReference>
<dbReference type="InterPro" id="IPR015890">
    <property type="entry name" value="Chorismate_C"/>
</dbReference>
<evidence type="ECO:0000313" key="3">
    <source>
        <dbReference type="EMBL" id="PXY43361.1"/>
    </source>
</evidence>
<organism evidence="3 4">
    <name type="scientific">Flavobacterium hydrophilum</name>
    <dbReference type="NCBI Taxonomy" id="2211445"/>
    <lineage>
        <taxon>Bacteria</taxon>
        <taxon>Pseudomonadati</taxon>
        <taxon>Bacteroidota</taxon>
        <taxon>Flavobacteriia</taxon>
        <taxon>Flavobacteriales</taxon>
        <taxon>Flavobacteriaceae</taxon>
        <taxon>Flavobacterium</taxon>
    </lineage>
</organism>
<dbReference type="Proteomes" id="UP000247681">
    <property type="component" value="Unassembled WGS sequence"/>
</dbReference>
<evidence type="ECO:0000259" key="1">
    <source>
        <dbReference type="Pfam" id="PF00425"/>
    </source>
</evidence>
<dbReference type="PRINTS" id="PR00095">
    <property type="entry name" value="ANTSNTHASEI"/>
</dbReference>
<dbReference type="Pfam" id="PF00425">
    <property type="entry name" value="Chorismate_bind"/>
    <property type="match status" value="1"/>
</dbReference>
<evidence type="ECO:0000313" key="4">
    <source>
        <dbReference type="Proteomes" id="UP000247681"/>
    </source>
</evidence>
<reference evidence="3 4" key="1">
    <citation type="submission" date="2018-05" db="EMBL/GenBank/DDBJ databases">
        <title>Flavobacterium sp. strain IMCC34758, incomplete genome.</title>
        <authorList>
            <person name="Joung Y."/>
        </authorList>
    </citation>
    <scope>NUCLEOTIDE SEQUENCE [LARGE SCALE GENOMIC DNA]</scope>
    <source>
        <strain evidence="3 4">IMCC34758</strain>
    </source>
</reference>
<dbReference type="AlphaFoldDB" id="A0A2V4BWH6"/>
<sequence length="430" mass="49959">MRVSIHRHIPDPEHFKLQLLSWSQQFREVIFLDSNSYPQEYSSFNCLVAVDAFTSLKTDFHNAFEDLKQYQQTTKDWLFGYLSYDLKNDIESLKSTNFDGLNFPDLFFFQPKKIFVLKENQLEIKYLLLCDDEVEEDFEEIIQNKNDSFETLDKVELQQRISKELYIQKVTKMLEHIHVGDMYEANFCMEFFAENAIINPLKKFQKLNEISKAPFSVFFKNNKQFLLSASPERYLRKTGDRIISQPIKGTSKRFPDVNEDEKSKRDLETDVKERAENIMITDLVRNDLSHTAQKGSVEVTELCKIYSFLQVHQMISTVTSRLDAQYSPVDVLKTTFPMGSMTGAPKISVMKIIENLEETKRGLYSGAVGYFTPEGDFDFNVVIRSILYNQENKYVSFSVGSAITAQSLPEKEYEECLLKSNAMAEVLQSF</sequence>
<dbReference type="OrthoDB" id="9803598at2"/>
<dbReference type="PANTHER" id="PTHR11236">
    <property type="entry name" value="AMINOBENZOATE/ANTHRANILATE SYNTHASE"/>
    <property type="match status" value="1"/>
</dbReference>
<feature type="domain" description="Anthranilate synthase component I N-terminal" evidence="2">
    <location>
        <begin position="74"/>
        <end position="117"/>
    </location>
</feature>
<gene>
    <name evidence="3" type="ORF">DMB68_20155</name>
</gene>
<proteinExistence type="predicted"/>
<dbReference type="InterPro" id="IPR019999">
    <property type="entry name" value="Anth_synth_I-like"/>
</dbReference>
<dbReference type="RefSeq" id="WP_110348439.1">
    <property type="nucleotide sequence ID" value="NZ_QJHL01000006.1"/>
</dbReference>